<dbReference type="RefSeq" id="WP_212212861.1">
    <property type="nucleotide sequence ID" value="NZ_JAGUCO010000001.1"/>
</dbReference>
<name>A0ABS5JQB1_9BACT</name>
<protein>
    <recommendedName>
        <fullName evidence="4">Lipoprotein</fullName>
    </recommendedName>
</protein>
<reference evidence="2 3" key="1">
    <citation type="journal article" date="2015" name="Int. J. Syst. Evol. Microbiol.">
        <title>Carboxylicivirga linearis sp. nov., isolated from a sea cucumber culture pond.</title>
        <authorList>
            <person name="Wang F.Q."/>
            <person name="Zhou Y.X."/>
            <person name="Lin X.Z."/>
            <person name="Chen G.J."/>
            <person name="Du Z.J."/>
        </authorList>
    </citation>
    <scope>NUCLEOTIDE SEQUENCE [LARGE SCALE GENOMIC DNA]</scope>
    <source>
        <strain evidence="2 3">FB218</strain>
    </source>
</reference>
<organism evidence="2 3">
    <name type="scientific">Carboxylicivirga linearis</name>
    <dbReference type="NCBI Taxonomy" id="1628157"/>
    <lineage>
        <taxon>Bacteria</taxon>
        <taxon>Pseudomonadati</taxon>
        <taxon>Bacteroidota</taxon>
        <taxon>Bacteroidia</taxon>
        <taxon>Marinilabiliales</taxon>
        <taxon>Marinilabiliaceae</taxon>
        <taxon>Carboxylicivirga</taxon>
    </lineage>
</organism>
<proteinExistence type="predicted"/>
<sequence length="271" mass="30600">MNNGIAKVIIAVILGFIVLRSCNNCTNRSRRVDTVSSTWQKTPVDKLITKLNNEQNYSIILLDMDSRSNKYYHMYNVIIEHPDTVLSSTTDWEEVPDVFFSANVDNMGMEIVSKKDGKLSKQASPAGYNHYVGNPKYGHWEQRNGNSFWAFYGQYAFMSSMFNMMTYPARRSYYDDYYRGGYYGSRPYYGPSGRTVYGTNTYTSSGTGKNSTWGNKPSSFKQNVRSQVQRSASAKSSRSYSSGSSYSNKTSRSSSRYSSSSSRSRSGGFGK</sequence>
<dbReference type="EMBL" id="JAGUCO010000001">
    <property type="protein sequence ID" value="MBS2097057.1"/>
    <property type="molecule type" value="Genomic_DNA"/>
</dbReference>
<feature type="region of interest" description="Disordered" evidence="1">
    <location>
        <begin position="205"/>
        <end position="271"/>
    </location>
</feature>
<dbReference type="Proteomes" id="UP000708576">
    <property type="component" value="Unassembled WGS sequence"/>
</dbReference>
<feature type="compositionally biased region" description="Low complexity" evidence="1">
    <location>
        <begin position="230"/>
        <end position="271"/>
    </location>
</feature>
<evidence type="ECO:0000313" key="3">
    <source>
        <dbReference type="Proteomes" id="UP000708576"/>
    </source>
</evidence>
<evidence type="ECO:0008006" key="4">
    <source>
        <dbReference type="Google" id="ProtNLM"/>
    </source>
</evidence>
<comment type="caution">
    <text evidence="2">The sequence shown here is derived from an EMBL/GenBank/DDBJ whole genome shotgun (WGS) entry which is preliminary data.</text>
</comment>
<gene>
    <name evidence="2" type="ORF">KEM10_02130</name>
</gene>
<keyword evidence="3" id="KW-1185">Reference proteome</keyword>
<feature type="compositionally biased region" description="Polar residues" evidence="1">
    <location>
        <begin position="213"/>
        <end position="229"/>
    </location>
</feature>
<evidence type="ECO:0000256" key="1">
    <source>
        <dbReference type="SAM" id="MobiDB-lite"/>
    </source>
</evidence>
<accession>A0ABS5JQB1</accession>
<evidence type="ECO:0000313" key="2">
    <source>
        <dbReference type="EMBL" id="MBS2097057.1"/>
    </source>
</evidence>